<keyword evidence="4" id="KW-1185">Reference proteome</keyword>
<dbReference type="PATRIC" id="fig|476652.3.peg.2244"/>
<evidence type="ECO:0000313" key="4">
    <source>
        <dbReference type="Proteomes" id="UP000036356"/>
    </source>
</evidence>
<dbReference type="AlphaFoldDB" id="A0A0J1FT33"/>
<dbReference type="EMBL" id="LDZY01000006">
    <property type="protein sequence ID" value="KLU66128.1"/>
    <property type="molecule type" value="Genomic_DNA"/>
</dbReference>
<sequence length="364" mass="41832">MRLLLINEVCGTGSTGKICAGIAETYENNGNEVKIAYGRKAFVPDKCKKYAIRIGANRDVYLHAVKTLIFDQHGFGSKIATKKFIQWADHYNPDIVWLHNIHGYFINIEILFEWIKRKSKMQVKWTLHDCWSFTGHCTHFLITNCHKWKTLCKDCPQKTRYPASRFFDNSESNYLRKKEAFCGVKNLTLFTPSKWLADLTRDSFLKEYPVKVHYNTIDKTVFKPTESLFREKYHIQNKKIILGVASRWSERKGIGDFIELSGLLDDCTVIVMVGVSDKQIKELPFNIIGIKQTNNAQELAEIYSTANIFFNPTREDTYPTVNLEAQACGTRVITYEVGGAKETLHDGKSIAIPVGEYKKVLEYI</sequence>
<protein>
    <submittedName>
        <fullName evidence="3">GDP-mannose-dependent alpha-mannosyltransferase</fullName>
        <ecNumber evidence="3">2.4.1.-</ecNumber>
    </submittedName>
</protein>
<organism evidence="3 4">
    <name type="scientific">Desulfosporosinus acididurans</name>
    <dbReference type="NCBI Taxonomy" id="476652"/>
    <lineage>
        <taxon>Bacteria</taxon>
        <taxon>Bacillati</taxon>
        <taxon>Bacillota</taxon>
        <taxon>Clostridia</taxon>
        <taxon>Eubacteriales</taxon>
        <taxon>Desulfitobacteriaceae</taxon>
        <taxon>Desulfosporosinus</taxon>
    </lineage>
</organism>
<keyword evidence="1 3" id="KW-0808">Transferase</keyword>
<reference evidence="3 4" key="1">
    <citation type="submission" date="2015-06" db="EMBL/GenBank/DDBJ databases">
        <title>Draft genome of the moderately acidophilic sulfate reducer Candidatus Desulfosporosinus acididurans strain M1.</title>
        <authorList>
            <person name="Poehlein A."/>
            <person name="Petzsch P."/>
            <person name="Johnson B.D."/>
            <person name="Schloemann M."/>
            <person name="Daniel R."/>
            <person name="Muehling M."/>
        </authorList>
    </citation>
    <scope>NUCLEOTIDE SEQUENCE [LARGE SCALE GENOMIC DNA]</scope>
    <source>
        <strain evidence="3 4">M1</strain>
    </source>
</reference>
<dbReference type="STRING" id="476652.DEAC_c21670"/>
<gene>
    <name evidence="3" type="primary">mgtA</name>
    <name evidence="3" type="ORF">DEAC_c21670</name>
</gene>
<evidence type="ECO:0000256" key="1">
    <source>
        <dbReference type="ARBA" id="ARBA00022679"/>
    </source>
</evidence>
<dbReference type="PANTHER" id="PTHR46401">
    <property type="entry name" value="GLYCOSYLTRANSFERASE WBBK-RELATED"/>
    <property type="match status" value="1"/>
</dbReference>
<dbReference type="RefSeq" id="WP_047810009.1">
    <property type="nucleotide sequence ID" value="NZ_LDZY01000006.1"/>
</dbReference>
<dbReference type="GO" id="GO:0009103">
    <property type="term" value="P:lipopolysaccharide biosynthetic process"/>
    <property type="evidence" value="ECO:0007669"/>
    <property type="project" value="TreeGrafter"/>
</dbReference>
<dbReference type="EC" id="2.4.1.-" evidence="3"/>
<dbReference type="PANTHER" id="PTHR46401:SF2">
    <property type="entry name" value="GLYCOSYLTRANSFERASE WBBK-RELATED"/>
    <property type="match status" value="1"/>
</dbReference>
<comment type="caution">
    <text evidence="3">The sequence shown here is derived from an EMBL/GenBank/DDBJ whole genome shotgun (WGS) entry which is preliminary data.</text>
</comment>
<accession>A0A0J1FT33</accession>
<feature type="domain" description="Glycosyl transferase family 1" evidence="2">
    <location>
        <begin position="229"/>
        <end position="354"/>
    </location>
</feature>
<evidence type="ECO:0000259" key="2">
    <source>
        <dbReference type="Pfam" id="PF00534"/>
    </source>
</evidence>
<name>A0A0J1FT33_9FIRM</name>
<proteinExistence type="predicted"/>
<dbReference type="Proteomes" id="UP000036356">
    <property type="component" value="Unassembled WGS sequence"/>
</dbReference>
<keyword evidence="3" id="KW-0328">Glycosyltransferase</keyword>
<dbReference type="InterPro" id="IPR001296">
    <property type="entry name" value="Glyco_trans_1"/>
</dbReference>
<evidence type="ECO:0000313" key="3">
    <source>
        <dbReference type="EMBL" id="KLU66128.1"/>
    </source>
</evidence>
<dbReference type="SUPFAM" id="SSF53756">
    <property type="entry name" value="UDP-Glycosyltransferase/glycogen phosphorylase"/>
    <property type="match status" value="1"/>
</dbReference>
<dbReference type="Pfam" id="PF00534">
    <property type="entry name" value="Glycos_transf_1"/>
    <property type="match status" value="1"/>
</dbReference>
<dbReference type="GO" id="GO:0016757">
    <property type="term" value="F:glycosyltransferase activity"/>
    <property type="evidence" value="ECO:0007669"/>
    <property type="project" value="UniProtKB-KW"/>
</dbReference>
<dbReference type="Gene3D" id="3.40.50.2000">
    <property type="entry name" value="Glycogen Phosphorylase B"/>
    <property type="match status" value="2"/>
</dbReference>